<evidence type="ECO:0000313" key="2">
    <source>
        <dbReference type="EMBL" id="KAF2001250.1"/>
    </source>
</evidence>
<reference evidence="2" key="1">
    <citation type="journal article" date="2020" name="Stud. Mycol.">
        <title>101 Dothideomycetes genomes: a test case for predicting lifestyles and emergence of pathogens.</title>
        <authorList>
            <person name="Haridas S."/>
            <person name="Albert R."/>
            <person name="Binder M."/>
            <person name="Bloem J."/>
            <person name="Labutti K."/>
            <person name="Salamov A."/>
            <person name="Andreopoulos B."/>
            <person name="Baker S."/>
            <person name="Barry K."/>
            <person name="Bills G."/>
            <person name="Bluhm B."/>
            <person name="Cannon C."/>
            <person name="Castanera R."/>
            <person name="Culley D."/>
            <person name="Daum C."/>
            <person name="Ezra D."/>
            <person name="Gonzalez J."/>
            <person name="Henrissat B."/>
            <person name="Kuo A."/>
            <person name="Liang C."/>
            <person name="Lipzen A."/>
            <person name="Lutzoni F."/>
            <person name="Magnuson J."/>
            <person name="Mondo S."/>
            <person name="Nolan M."/>
            <person name="Ohm R."/>
            <person name="Pangilinan J."/>
            <person name="Park H.-J."/>
            <person name="Ramirez L."/>
            <person name="Alfaro M."/>
            <person name="Sun H."/>
            <person name="Tritt A."/>
            <person name="Yoshinaga Y."/>
            <person name="Zwiers L.-H."/>
            <person name="Turgeon B."/>
            <person name="Goodwin S."/>
            <person name="Spatafora J."/>
            <person name="Crous P."/>
            <person name="Grigoriev I."/>
        </authorList>
    </citation>
    <scope>NUCLEOTIDE SEQUENCE</scope>
    <source>
        <strain evidence="2">CBS 123094</strain>
    </source>
</reference>
<evidence type="ECO:0000313" key="3">
    <source>
        <dbReference type="Proteomes" id="UP000799779"/>
    </source>
</evidence>
<name>A0A6A5WH69_9PLEO</name>
<dbReference type="OrthoDB" id="3485856at2759"/>
<dbReference type="AlphaFoldDB" id="A0A6A5WH69"/>
<feature type="region of interest" description="Disordered" evidence="1">
    <location>
        <begin position="324"/>
        <end position="353"/>
    </location>
</feature>
<accession>A0A6A5WH69</accession>
<dbReference type="Proteomes" id="UP000799779">
    <property type="component" value="Unassembled WGS sequence"/>
</dbReference>
<sequence length="372" mass="42245">MSISQADVTQHIAPPSRFTNEPLTPPLTDKKLFAGALRVIAFFRHIQAGENIKQGPWIEFQLAQGEYDEIERTLQQDDVLAGYVKDKIRYDYDEDRGRLVVRMPTGVHGLFIDKVEDAIRTQLKIIRSKSGRSAQFAQKVHPARSTEINFTTSALSSKSKYEPDESFWHDDAQYPGVIIEVAYSQKKKRLGRLAENYLLDSDASVRVVVGLDIEYSEKGSRKASLSMWRPRLFETADGSELRAVEEAVNEPFRDDEGNPVDHPGLRLRLSDFTYEELAQAEMGDEDAEIFIPGIQLCQYLAAAESKAQRAQPLGKHSFVHEVKKRKRLETPPEEITAGDEARYAEDEQRATKRTVSHDHDYIVTASTKRFSE</sequence>
<evidence type="ECO:0000256" key="1">
    <source>
        <dbReference type="SAM" id="MobiDB-lite"/>
    </source>
</evidence>
<gene>
    <name evidence="2" type="ORF">P154DRAFT_490637</name>
</gene>
<protein>
    <submittedName>
        <fullName evidence="2">Uncharacterized protein</fullName>
    </submittedName>
</protein>
<organism evidence="2 3">
    <name type="scientific">Amniculicola lignicola CBS 123094</name>
    <dbReference type="NCBI Taxonomy" id="1392246"/>
    <lineage>
        <taxon>Eukaryota</taxon>
        <taxon>Fungi</taxon>
        <taxon>Dikarya</taxon>
        <taxon>Ascomycota</taxon>
        <taxon>Pezizomycotina</taxon>
        <taxon>Dothideomycetes</taxon>
        <taxon>Pleosporomycetidae</taxon>
        <taxon>Pleosporales</taxon>
        <taxon>Amniculicolaceae</taxon>
        <taxon>Amniculicola</taxon>
    </lineage>
</organism>
<proteinExistence type="predicted"/>
<feature type="region of interest" description="Disordered" evidence="1">
    <location>
        <begin position="1"/>
        <end position="23"/>
    </location>
</feature>
<feature type="compositionally biased region" description="Basic and acidic residues" evidence="1">
    <location>
        <begin position="339"/>
        <end position="353"/>
    </location>
</feature>
<keyword evidence="3" id="KW-1185">Reference proteome</keyword>
<dbReference type="EMBL" id="ML977584">
    <property type="protein sequence ID" value="KAF2001250.1"/>
    <property type="molecule type" value="Genomic_DNA"/>
</dbReference>